<dbReference type="EMBL" id="JARMAB010000040">
    <property type="protein sequence ID" value="MED1205694.1"/>
    <property type="molecule type" value="Genomic_DNA"/>
</dbReference>
<organism evidence="3 4">
    <name type="scientific">Heyndrickxia acidicola</name>
    <dbReference type="NCBI Taxonomy" id="209389"/>
    <lineage>
        <taxon>Bacteria</taxon>
        <taxon>Bacillati</taxon>
        <taxon>Bacillota</taxon>
        <taxon>Bacilli</taxon>
        <taxon>Bacillales</taxon>
        <taxon>Bacillaceae</taxon>
        <taxon>Heyndrickxia</taxon>
    </lineage>
</organism>
<feature type="non-terminal residue" evidence="3">
    <location>
        <position position="130"/>
    </location>
</feature>
<protein>
    <submittedName>
        <fullName evidence="3">Uncharacterized protein</fullName>
    </submittedName>
</protein>
<evidence type="ECO:0000256" key="1">
    <source>
        <dbReference type="SAM" id="MobiDB-lite"/>
    </source>
</evidence>
<evidence type="ECO:0000313" key="3">
    <source>
        <dbReference type="EMBL" id="MED1205694.1"/>
    </source>
</evidence>
<feature type="compositionally biased region" description="Polar residues" evidence="1">
    <location>
        <begin position="56"/>
        <end position="68"/>
    </location>
</feature>
<feature type="compositionally biased region" description="Basic and acidic residues" evidence="1">
    <location>
        <begin position="71"/>
        <end position="87"/>
    </location>
</feature>
<dbReference type="RefSeq" id="WP_328007014.1">
    <property type="nucleotide sequence ID" value="NZ_JARMAB010000040.1"/>
</dbReference>
<gene>
    <name evidence="3" type="ORF">P4T90_21905</name>
</gene>
<feature type="compositionally biased region" description="Polar residues" evidence="1">
    <location>
        <begin position="35"/>
        <end position="48"/>
    </location>
</feature>
<keyword evidence="2" id="KW-0472">Membrane</keyword>
<sequence length="130" mass="14527">MMPTLYIAGYILLVIILFVVINLALRRGRNENHKTNVSSNTSDANQRLNKADTPQRMDTSIQTQSENLPSIRDKEKETKAEPLYAEKTKEFQADKAIKDALQEAPNSASATEYVVEPAPGKDVPQKEPDL</sequence>
<keyword evidence="2" id="KW-1133">Transmembrane helix</keyword>
<name>A0ABU6MN07_9BACI</name>
<evidence type="ECO:0000313" key="4">
    <source>
        <dbReference type="Proteomes" id="UP001341444"/>
    </source>
</evidence>
<keyword evidence="2" id="KW-0812">Transmembrane</keyword>
<feature type="transmembrane region" description="Helical" evidence="2">
    <location>
        <begin position="6"/>
        <end position="25"/>
    </location>
</feature>
<comment type="caution">
    <text evidence="3">The sequence shown here is derived from an EMBL/GenBank/DDBJ whole genome shotgun (WGS) entry which is preliminary data.</text>
</comment>
<feature type="region of interest" description="Disordered" evidence="1">
    <location>
        <begin position="29"/>
        <end position="87"/>
    </location>
</feature>
<reference evidence="3 4" key="1">
    <citation type="submission" date="2023-03" db="EMBL/GenBank/DDBJ databases">
        <title>Bacillus Genome Sequencing.</title>
        <authorList>
            <person name="Dunlap C."/>
        </authorList>
    </citation>
    <scope>NUCLEOTIDE SEQUENCE [LARGE SCALE GENOMIC DNA]</scope>
    <source>
        <strain evidence="3 4">B-23453</strain>
    </source>
</reference>
<feature type="region of interest" description="Disordered" evidence="1">
    <location>
        <begin position="100"/>
        <end position="130"/>
    </location>
</feature>
<accession>A0ABU6MN07</accession>
<evidence type="ECO:0000256" key="2">
    <source>
        <dbReference type="SAM" id="Phobius"/>
    </source>
</evidence>
<proteinExistence type="predicted"/>
<keyword evidence="4" id="KW-1185">Reference proteome</keyword>
<dbReference type="Proteomes" id="UP001341444">
    <property type="component" value="Unassembled WGS sequence"/>
</dbReference>